<dbReference type="InterPro" id="IPR029058">
    <property type="entry name" value="AB_hydrolase_fold"/>
</dbReference>
<evidence type="ECO:0000313" key="6">
    <source>
        <dbReference type="Proteomes" id="UP001165283"/>
    </source>
</evidence>
<protein>
    <submittedName>
        <fullName evidence="5">Cutinase family protein</fullName>
    </submittedName>
</protein>
<reference evidence="5" key="1">
    <citation type="submission" date="2021-04" db="EMBL/GenBank/DDBJ databases">
        <title>Pseudonocardia sp. nov., isolated from sandy soil of mangrove forest.</title>
        <authorList>
            <person name="Zan Z."/>
            <person name="Huang R."/>
            <person name="Liu W."/>
        </authorList>
    </citation>
    <scope>NUCLEOTIDE SEQUENCE</scope>
    <source>
        <strain evidence="5">S2-4</strain>
    </source>
</reference>
<dbReference type="PROSITE" id="PS51318">
    <property type="entry name" value="TAT"/>
    <property type="match status" value="1"/>
</dbReference>
<dbReference type="PANTHER" id="PTHR33630:SF9">
    <property type="entry name" value="CUTINASE 4"/>
    <property type="match status" value="1"/>
</dbReference>
<evidence type="ECO:0000313" key="5">
    <source>
        <dbReference type="EMBL" id="MCO1659162.1"/>
    </source>
</evidence>
<keyword evidence="4" id="KW-1015">Disulfide bond</keyword>
<proteinExistence type="inferred from homology"/>
<dbReference type="InterPro" id="IPR000675">
    <property type="entry name" value="Cutinase/axe"/>
</dbReference>
<dbReference type="Proteomes" id="UP001165283">
    <property type="component" value="Unassembled WGS sequence"/>
</dbReference>
<evidence type="ECO:0000256" key="4">
    <source>
        <dbReference type="ARBA" id="ARBA00023157"/>
    </source>
</evidence>
<name>A0ABT1A802_9PSEU</name>
<dbReference type="PANTHER" id="PTHR33630">
    <property type="entry name" value="CUTINASE RV1984C-RELATED-RELATED"/>
    <property type="match status" value="1"/>
</dbReference>
<evidence type="ECO:0000256" key="2">
    <source>
        <dbReference type="ARBA" id="ARBA00022487"/>
    </source>
</evidence>
<comment type="caution">
    <text evidence="5">The sequence shown here is derived from an EMBL/GenBank/DDBJ whole genome shotgun (WGS) entry which is preliminary data.</text>
</comment>
<gene>
    <name evidence="5" type="ORF">KDL28_29235</name>
</gene>
<dbReference type="EMBL" id="JAGSOV010000062">
    <property type="protein sequence ID" value="MCO1659162.1"/>
    <property type="molecule type" value="Genomic_DNA"/>
</dbReference>
<dbReference type="SUPFAM" id="SSF53474">
    <property type="entry name" value="alpha/beta-Hydrolases"/>
    <property type="match status" value="1"/>
</dbReference>
<organism evidence="5 6">
    <name type="scientific">Pseudonocardia humida</name>
    <dbReference type="NCBI Taxonomy" id="2800819"/>
    <lineage>
        <taxon>Bacteria</taxon>
        <taxon>Bacillati</taxon>
        <taxon>Actinomycetota</taxon>
        <taxon>Actinomycetes</taxon>
        <taxon>Pseudonocardiales</taxon>
        <taxon>Pseudonocardiaceae</taxon>
        <taxon>Pseudonocardia</taxon>
    </lineage>
</organism>
<keyword evidence="2" id="KW-0719">Serine esterase</keyword>
<dbReference type="Gene3D" id="3.40.50.1820">
    <property type="entry name" value="alpha/beta hydrolase"/>
    <property type="match status" value="1"/>
</dbReference>
<keyword evidence="3" id="KW-0378">Hydrolase</keyword>
<dbReference type="SMART" id="SM01110">
    <property type="entry name" value="Cutinase"/>
    <property type="match status" value="1"/>
</dbReference>
<dbReference type="Pfam" id="PF01083">
    <property type="entry name" value="Cutinase"/>
    <property type="match status" value="1"/>
</dbReference>
<sequence>MKRSPHPRRRLATLLTGAAVAIGAGTLAVVVVPAPAAAPAPTVVAAPQLVADAPADGCAEVETIAVRGTTERQGGGIVAGPLASALQDQLDQTVRTHDLVYPASFAYQSSKRQGVTALRARLQQTSAACPDTRFVLIGYSQGADVIGDALSSGTVPAADRIGAIAMFGDPAFNSREPFVTGSFRAGTNGVLPRATGAFGRFTDSVVSFCNRDDNVCQRGATGTGHFRYGADRQEAVEAVAELLG</sequence>
<dbReference type="InterPro" id="IPR006311">
    <property type="entry name" value="TAT_signal"/>
</dbReference>
<evidence type="ECO:0000256" key="3">
    <source>
        <dbReference type="ARBA" id="ARBA00022801"/>
    </source>
</evidence>
<evidence type="ECO:0000256" key="1">
    <source>
        <dbReference type="ARBA" id="ARBA00007534"/>
    </source>
</evidence>
<accession>A0ABT1A802</accession>
<keyword evidence="6" id="KW-1185">Reference proteome</keyword>
<dbReference type="RefSeq" id="WP_252443848.1">
    <property type="nucleotide sequence ID" value="NZ_JAGSOV010000062.1"/>
</dbReference>
<comment type="similarity">
    <text evidence="1">Belongs to the cutinase family.</text>
</comment>